<keyword evidence="3" id="KW-1185">Reference proteome</keyword>
<dbReference type="SUPFAM" id="SSF110849">
    <property type="entry name" value="ParB/Sulfiredoxin"/>
    <property type="match status" value="1"/>
</dbReference>
<dbReference type="HOGENOM" id="CLU_023853_5_0_9"/>
<evidence type="ECO:0000259" key="1">
    <source>
        <dbReference type="SMART" id="SM00470"/>
    </source>
</evidence>
<dbReference type="GO" id="GO:0005694">
    <property type="term" value="C:chromosome"/>
    <property type="evidence" value="ECO:0007669"/>
    <property type="project" value="TreeGrafter"/>
</dbReference>
<reference evidence="3" key="1">
    <citation type="journal article" date="2016" name="Genome Announc.">
        <title>Complete genome sequence of Alkaliphilus metalliredigens strain QYMF, an alkaliphilic and metal-reducing bacterium isolated from borax-contaminated leachate ponds.</title>
        <authorList>
            <person name="Hwang C."/>
            <person name="Copeland A."/>
            <person name="Lucas S."/>
            <person name="Lapidus A."/>
            <person name="Barry K."/>
            <person name="Detter J.C."/>
            <person name="Glavina Del Rio T."/>
            <person name="Hammon N."/>
            <person name="Israni S."/>
            <person name="Dalin E."/>
            <person name="Tice H."/>
            <person name="Pitluck S."/>
            <person name="Chertkov O."/>
            <person name="Brettin T."/>
            <person name="Bruce D."/>
            <person name="Han C."/>
            <person name="Schmutz J."/>
            <person name="Larimer F."/>
            <person name="Land M.L."/>
            <person name="Hauser L."/>
            <person name="Kyrpides N."/>
            <person name="Mikhailova N."/>
            <person name="Ye Q."/>
            <person name="Zhou J."/>
            <person name="Richardson P."/>
            <person name="Fields M.W."/>
        </authorList>
    </citation>
    <scope>NUCLEOTIDE SEQUENCE [LARGE SCALE GENOMIC DNA]</scope>
    <source>
        <strain evidence="3">QYMF</strain>
    </source>
</reference>
<dbReference type="eggNOG" id="COG1475">
    <property type="taxonomic scope" value="Bacteria"/>
</dbReference>
<dbReference type="Pfam" id="PF02195">
    <property type="entry name" value="ParB_N"/>
    <property type="match status" value="1"/>
</dbReference>
<sequence length="319" mass="36492">MKKDSPRRKIVDAIDFLTDGRPEQQIAEIDMANIVEFFDHPFHLYEGKRLEDMIESIKKNGILNPVIVRTVSPGKYEMLAGHNRMNARSLAGLDKIPAFIKENLSDEDAYIYVIETNLMQRSFSDLYPSEKAVVLEMQYEKVASQGKRTDIISELKALENGELLEPEEGETDSRGRLAKEYGLSGRTIARLLRINHLTEAWKLEVDNDATSLMAGVELSYIPEQLQKHLYKECKDMAIKISFKDAKMLKEMHQSGSLNENEISKFLISKEKGKVIKKDYQSIKVSTEIISKYFDESSSKKEMESIIELALQHYFVGQKG</sequence>
<name>A6TV57_ALKMQ</name>
<dbReference type="STRING" id="293826.Amet_3993"/>
<evidence type="ECO:0000313" key="3">
    <source>
        <dbReference type="Proteomes" id="UP000001572"/>
    </source>
</evidence>
<dbReference type="InterPro" id="IPR050336">
    <property type="entry name" value="Chromosome_partition/occlusion"/>
</dbReference>
<dbReference type="CDD" id="cd16408">
    <property type="entry name" value="ParB_N_like"/>
    <property type="match status" value="1"/>
</dbReference>
<dbReference type="InterPro" id="IPR036086">
    <property type="entry name" value="ParB/Sulfiredoxin_sf"/>
</dbReference>
<dbReference type="GO" id="GO:0007059">
    <property type="term" value="P:chromosome segregation"/>
    <property type="evidence" value="ECO:0007669"/>
    <property type="project" value="TreeGrafter"/>
</dbReference>
<dbReference type="OrthoDB" id="1662300at2"/>
<accession>A6TV57</accession>
<dbReference type="Gene3D" id="1.10.10.2830">
    <property type="match status" value="1"/>
</dbReference>
<dbReference type="InterPro" id="IPR003115">
    <property type="entry name" value="ParB_N"/>
</dbReference>
<dbReference type="PANTHER" id="PTHR33375:SF1">
    <property type="entry name" value="CHROMOSOME-PARTITIONING PROTEIN PARB-RELATED"/>
    <property type="match status" value="1"/>
</dbReference>
<dbReference type="KEGG" id="amt:Amet_3993"/>
<dbReference type="RefSeq" id="WP_012065026.1">
    <property type="nucleotide sequence ID" value="NC_009633.1"/>
</dbReference>
<feature type="domain" description="ParB-like N-terminal" evidence="1">
    <location>
        <begin position="27"/>
        <end position="117"/>
    </location>
</feature>
<organism evidence="2 3">
    <name type="scientific">Alkaliphilus metalliredigens (strain QYMF)</name>
    <dbReference type="NCBI Taxonomy" id="293826"/>
    <lineage>
        <taxon>Bacteria</taxon>
        <taxon>Bacillati</taxon>
        <taxon>Bacillota</taxon>
        <taxon>Clostridia</taxon>
        <taxon>Peptostreptococcales</taxon>
        <taxon>Natronincolaceae</taxon>
        <taxon>Alkaliphilus</taxon>
    </lineage>
</organism>
<dbReference type="PANTHER" id="PTHR33375">
    <property type="entry name" value="CHROMOSOME-PARTITIONING PROTEIN PARB-RELATED"/>
    <property type="match status" value="1"/>
</dbReference>
<dbReference type="Gene3D" id="3.90.1530.30">
    <property type="match status" value="1"/>
</dbReference>
<gene>
    <name evidence="2" type="ordered locus">Amet_3993</name>
</gene>
<dbReference type="AlphaFoldDB" id="A6TV57"/>
<proteinExistence type="predicted"/>
<dbReference type="Proteomes" id="UP000001572">
    <property type="component" value="Chromosome"/>
</dbReference>
<evidence type="ECO:0000313" key="2">
    <source>
        <dbReference type="EMBL" id="ABR50075.1"/>
    </source>
</evidence>
<protein>
    <submittedName>
        <fullName evidence="2">ParB domain protein nuclease</fullName>
    </submittedName>
</protein>
<dbReference type="SMART" id="SM00470">
    <property type="entry name" value="ParB"/>
    <property type="match status" value="1"/>
</dbReference>
<dbReference type="EMBL" id="CP000724">
    <property type="protein sequence ID" value="ABR50075.1"/>
    <property type="molecule type" value="Genomic_DNA"/>
</dbReference>